<dbReference type="Gene3D" id="3.40.50.1820">
    <property type="entry name" value="alpha/beta hydrolase"/>
    <property type="match status" value="1"/>
</dbReference>
<dbReference type="PANTHER" id="PTHR48081:SF30">
    <property type="entry name" value="ACETYL-HYDROLASE LIPR-RELATED"/>
    <property type="match status" value="1"/>
</dbReference>
<dbReference type="PANTHER" id="PTHR48081">
    <property type="entry name" value="AB HYDROLASE SUPERFAMILY PROTEIN C4A8.06C"/>
    <property type="match status" value="1"/>
</dbReference>
<evidence type="ECO:0000313" key="4">
    <source>
        <dbReference type="EMBL" id="EKF85217.1"/>
    </source>
</evidence>
<dbReference type="PATRIC" id="fig|1204725.3.peg.2022"/>
<feature type="domain" description="Alpha/beta hydrolase fold-3" evidence="3">
    <location>
        <begin position="69"/>
        <end position="269"/>
    </location>
</feature>
<dbReference type="InterPro" id="IPR050300">
    <property type="entry name" value="GDXG_lipolytic_enzyme"/>
</dbReference>
<dbReference type="InterPro" id="IPR029058">
    <property type="entry name" value="AB_hydrolase_fold"/>
</dbReference>
<dbReference type="RefSeq" id="WP_004031459.1">
    <property type="nucleotide sequence ID" value="NZ_AMPO01000009.1"/>
</dbReference>
<gene>
    <name evidence="4" type="ORF">A994_10058</name>
</gene>
<name>K2R1V7_METFP</name>
<protein>
    <submittedName>
        <fullName evidence="4">Alpha/beta hydrolase domain-containing protein</fullName>
    </submittedName>
</protein>
<comment type="caution">
    <text evidence="4">The sequence shown here is derived from an EMBL/GenBank/DDBJ whole genome shotgun (WGS) entry which is preliminary data.</text>
</comment>
<organism evidence="4 5">
    <name type="scientific">Methanobacterium formicicum (strain DSM 3637 / PP1)</name>
    <dbReference type="NCBI Taxonomy" id="1204725"/>
    <lineage>
        <taxon>Archaea</taxon>
        <taxon>Methanobacteriati</taxon>
        <taxon>Methanobacteriota</taxon>
        <taxon>Methanomada group</taxon>
        <taxon>Methanobacteria</taxon>
        <taxon>Methanobacteriales</taxon>
        <taxon>Methanobacteriaceae</taxon>
        <taxon>Methanobacterium</taxon>
    </lineage>
</organism>
<dbReference type="OrthoDB" id="33195at2157"/>
<evidence type="ECO:0000259" key="3">
    <source>
        <dbReference type="Pfam" id="PF07859"/>
    </source>
</evidence>
<dbReference type="AlphaFoldDB" id="K2R1V7"/>
<sequence>MNKDVDDLLKLIKKQLYSEKGDLAKVRRDFDEFYLSFSSRGPMKITSEPDSPVPSYWIVTPHSSYQKVILFFHGGGFNRGSTYGHQDLCQRLSRYTGFSVFSVDYSLAPENPFPAAIEDCIQSYLWLLDEGFKSSDLVIAGISAGGNLTLSTLLALKKIGEKMPLGGICMSPVVDFTFPVTYTHLKDVNDWINYEQLDKIRNSYLNGQKPTNPLVSPIYGDLKGLPPLMMQVGSHELLLCDINRFRDLAVENEVKVNLEVWQNMFHSWQLFYSHLPGNDGPLRSIGEFVKDLKGK</sequence>
<dbReference type="InterPro" id="IPR013094">
    <property type="entry name" value="AB_hydrolase_3"/>
</dbReference>
<keyword evidence="2 4" id="KW-0378">Hydrolase</keyword>
<dbReference type="Proteomes" id="UP000007360">
    <property type="component" value="Unassembled WGS sequence"/>
</dbReference>
<dbReference type="Pfam" id="PF07859">
    <property type="entry name" value="Abhydrolase_3"/>
    <property type="match status" value="1"/>
</dbReference>
<dbReference type="GO" id="GO:0004806">
    <property type="term" value="F:triacylglycerol lipase activity"/>
    <property type="evidence" value="ECO:0007669"/>
    <property type="project" value="TreeGrafter"/>
</dbReference>
<dbReference type="EMBL" id="AMPO01000009">
    <property type="protein sequence ID" value="EKF85217.1"/>
    <property type="molecule type" value="Genomic_DNA"/>
</dbReference>
<dbReference type="PROSITE" id="PS01173">
    <property type="entry name" value="LIPASE_GDXG_HIS"/>
    <property type="match status" value="1"/>
</dbReference>
<evidence type="ECO:0000256" key="1">
    <source>
        <dbReference type="ARBA" id="ARBA00010515"/>
    </source>
</evidence>
<dbReference type="InterPro" id="IPR002168">
    <property type="entry name" value="Lipase_GDXG_HIS_AS"/>
</dbReference>
<evidence type="ECO:0000313" key="5">
    <source>
        <dbReference type="Proteomes" id="UP000007360"/>
    </source>
</evidence>
<keyword evidence="5" id="KW-1185">Reference proteome</keyword>
<comment type="similarity">
    <text evidence="1">Belongs to the 'GDXG' lipolytic enzyme family.</text>
</comment>
<accession>K2R1V7</accession>
<proteinExistence type="inferred from homology"/>
<reference evidence="4 5" key="1">
    <citation type="journal article" date="2012" name="J. Bacteriol.">
        <title>Draft genome sequence of Methanobacterium formicicum DSM 3637, an archaebacterium isolated from the methane producer amoeba Pelomyxa palustris.</title>
        <authorList>
            <person name="Gutierrez G."/>
        </authorList>
    </citation>
    <scope>NUCLEOTIDE SEQUENCE [LARGE SCALE GENOMIC DNA]</scope>
    <source>
        <strain evidence="5">DSM 3637 / PP1</strain>
    </source>
</reference>
<evidence type="ECO:0000256" key="2">
    <source>
        <dbReference type="ARBA" id="ARBA00022801"/>
    </source>
</evidence>
<dbReference type="SUPFAM" id="SSF53474">
    <property type="entry name" value="alpha/beta-Hydrolases"/>
    <property type="match status" value="1"/>
</dbReference>